<reference evidence="2 3" key="1">
    <citation type="submission" date="2018-05" db="EMBL/GenBank/DDBJ databases">
        <title>Rhodobacteraceae gen. nov., sp. nov. isolated from sea water.</title>
        <authorList>
            <person name="Ren Y."/>
        </authorList>
    </citation>
    <scope>NUCLEOTIDE SEQUENCE [LARGE SCALE GENOMIC DNA]</scope>
    <source>
        <strain evidence="2 3">TG-679</strain>
    </source>
</reference>
<accession>A0A2V2LIU9</accession>
<dbReference type="EMBL" id="QGKU01000031">
    <property type="protein sequence ID" value="PWR03077.1"/>
    <property type="molecule type" value="Genomic_DNA"/>
</dbReference>
<organism evidence="2 3">
    <name type="scientific">Meridianimarinicoccus roseus</name>
    <dbReference type="NCBI Taxonomy" id="2072018"/>
    <lineage>
        <taxon>Bacteria</taxon>
        <taxon>Pseudomonadati</taxon>
        <taxon>Pseudomonadota</taxon>
        <taxon>Alphaproteobacteria</taxon>
        <taxon>Rhodobacterales</taxon>
        <taxon>Paracoccaceae</taxon>
        <taxon>Meridianimarinicoccus</taxon>
    </lineage>
</organism>
<evidence type="ECO:0000313" key="2">
    <source>
        <dbReference type="EMBL" id="PWR03077.1"/>
    </source>
</evidence>
<feature type="compositionally biased region" description="Basic and acidic residues" evidence="1">
    <location>
        <begin position="1"/>
        <end position="13"/>
    </location>
</feature>
<dbReference type="AlphaFoldDB" id="A0A2V2LIU9"/>
<gene>
    <name evidence="2" type="ORF">DKT77_09090</name>
</gene>
<dbReference type="Proteomes" id="UP000245680">
    <property type="component" value="Unassembled WGS sequence"/>
</dbReference>
<feature type="region of interest" description="Disordered" evidence="1">
    <location>
        <begin position="1"/>
        <end position="20"/>
    </location>
</feature>
<name>A0A2V2LIU9_9RHOB</name>
<evidence type="ECO:0000256" key="1">
    <source>
        <dbReference type="SAM" id="MobiDB-lite"/>
    </source>
</evidence>
<protein>
    <submittedName>
        <fullName evidence="2">Uncharacterized protein</fullName>
    </submittedName>
</protein>
<proteinExistence type="predicted"/>
<comment type="caution">
    <text evidence="2">The sequence shown here is derived from an EMBL/GenBank/DDBJ whole genome shotgun (WGS) entry which is preliminary data.</text>
</comment>
<sequence length="180" mass="19658">MRYLDYRSPHHAEPPQTSQIDPALTYQIATSMITELGLSDARYLTQTELHEIELAGSAYWVSEATGVEGGAMLFDLSTETRSIRETDATVSEYLSRGCLGDVATMAKSLEGEFPARQVRVLCVQDGSTRESYATTTDVGSFRLISVLRFDSAQAAGEDTSRGQVSADMALKNANFVLDND</sequence>
<evidence type="ECO:0000313" key="3">
    <source>
        <dbReference type="Proteomes" id="UP000245680"/>
    </source>
</evidence>
<keyword evidence="3" id="KW-1185">Reference proteome</keyword>